<dbReference type="EMBL" id="ADVG01000004">
    <property type="protein sequence ID" value="EFH81630.1"/>
    <property type="molecule type" value="Genomic_DNA"/>
</dbReference>
<evidence type="ECO:0000313" key="1">
    <source>
        <dbReference type="EMBL" id="EFH81630.1"/>
    </source>
</evidence>
<keyword evidence="2" id="KW-1185">Reference proteome</keyword>
<dbReference type="InParanoid" id="D6U550"/>
<dbReference type="Proteomes" id="UP000004508">
    <property type="component" value="Unassembled WGS sequence"/>
</dbReference>
<dbReference type="RefSeq" id="WP_007919128.1">
    <property type="nucleotide sequence ID" value="NZ_ADVG01000004.1"/>
</dbReference>
<dbReference type="AlphaFoldDB" id="D6U550"/>
<protein>
    <submittedName>
        <fullName evidence="1">Uncharacterized protein</fullName>
    </submittedName>
</protein>
<reference evidence="1 2" key="1">
    <citation type="journal article" date="2011" name="Stand. Genomic Sci.">
        <title>Non-contiguous finished genome sequence and contextual data of the filamentous soil bacterium Ktedonobacter racemifer type strain (SOSP1-21).</title>
        <authorList>
            <person name="Chang Y.J."/>
            <person name="Land M."/>
            <person name="Hauser L."/>
            <person name="Chertkov O."/>
            <person name="Del Rio T.G."/>
            <person name="Nolan M."/>
            <person name="Copeland A."/>
            <person name="Tice H."/>
            <person name="Cheng J.F."/>
            <person name="Lucas S."/>
            <person name="Han C."/>
            <person name="Goodwin L."/>
            <person name="Pitluck S."/>
            <person name="Ivanova N."/>
            <person name="Ovchinikova G."/>
            <person name="Pati A."/>
            <person name="Chen A."/>
            <person name="Palaniappan K."/>
            <person name="Mavromatis K."/>
            <person name="Liolios K."/>
            <person name="Brettin T."/>
            <person name="Fiebig A."/>
            <person name="Rohde M."/>
            <person name="Abt B."/>
            <person name="Goker M."/>
            <person name="Detter J.C."/>
            <person name="Woyke T."/>
            <person name="Bristow J."/>
            <person name="Eisen J.A."/>
            <person name="Markowitz V."/>
            <person name="Hugenholtz P."/>
            <person name="Kyrpides N.C."/>
            <person name="Klenk H.P."/>
            <person name="Lapidus A."/>
        </authorList>
    </citation>
    <scope>NUCLEOTIDE SEQUENCE [LARGE SCALE GENOMIC DNA]</scope>
    <source>
        <strain evidence="2">DSM 44963</strain>
    </source>
</reference>
<sequence length="89" mass="9567">MATSTVQKRFIRVPANQAPKVQAVVADIQQAIAPYKPVRHLSDDSSTLIYEFQLSSAQDTTLQASMAGWAARLGVALLDTEVITVTAGH</sequence>
<evidence type="ECO:0000313" key="2">
    <source>
        <dbReference type="Proteomes" id="UP000004508"/>
    </source>
</evidence>
<accession>D6U550</accession>
<organism evidence="1 2">
    <name type="scientific">Ktedonobacter racemifer DSM 44963</name>
    <dbReference type="NCBI Taxonomy" id="485913"/>
    <lineage>
        <taxon>Bacteria</taxon>
        <taxon>Bacillati</taxon>
        <taxon>Chloroflexota</taxon>
        <taxon>Ktedonobacteria</taxon>
        <taxon>Ktedonobacterales</taxon>
        <taxon>Ktedonobacteraceae</taxon>
        <taxon>Ktedonobacter</taxon>
    </lineage>
</organism>
<gene>
    <name evidence="1" type="ORF">Krac_2366</name>
</gene>
<name>D6U550_KTERA</name>
<dbReference type="STRING" id="485913.Krac_2366"/>
<proteinExistence type="predicted"/>
<comment type="caution">
    <text evidence="1">The sequence shown here is derived from an EMBL/GenBank/DDBJ whole genome shotgun (WGS) entry which is preliminary data.</text>
</comment>